<feature type="region of interest" description="Disordered" evidence="2">
    <location>
        <begin position="148"/>
        <end position="214"/>
    </location>
</feature>
<reference evidence="5" key="2">
    <citation type="submission" date="2014-01" db="EMBL/GenBank/DDBJ databases">
        <title>Evolution of pathogenesis and genome organization in the Tremellales.</title>
        <authorList>
            <person name="Cuomo C."/>
            <person name="Litvintseva A."/>
            <person name="Heitman J."/>
            <person name="Chen Y."/>
            <person name="Sun S."/>
            <person name="Springer D."/>
            <person name="Dromer F."/>
            <person name="Young S."/>
            <person name="Zeng Q."/>
            <person name="Chapman S."/>
            <person name="Gujja S."/>
            <person name="Saif S."/>
            <person name="Birren B."/>
        </authorList>
    </citation>
    <scope>NUCLEOTIDE SEQUENCE</scope>
    <source>
        <strain evidence="5">CBS 10118</strain>
    </source>
</reference>
<evidence type="ECO:0000313" key="5">
    <source>
        <dbReference type="EMBL" id="OCF24921.1"/>
    </source>
</evidence>
<evidence type="ECO:0000259" key="3">
    <source>
        <dbReference type="Pfam" id="PF10363"/>
    </source>
</evidence>
<evidence type="ECO:0000256" key="1">
    <source>
        <dbReference type="ARBA" id="ARBA00005724"/>
    </source>
</evidence>
<dbReference type="Pfam" id="PF10363">
    <property type="entry name" value="RTP1_C1"/>
    <property type="match status" value="1"/>
</dbReference>
<dbReference type="InterPro" id="IPR016024">
    <property type="entry name" value="ARM-type_fold"/>
</dbReference>
<feature type="domain" description="TANGO6 HEAT repeat" evidence="4">
    <location>
        <begin position="419"/>
        <end position="596"/>
    </location>
</feature>
<dbReference type="Gene3D" id="1.25.10.10">
    <property type="entry name" value="Leucine-rich Repeat Variant"/>
    <property type="match status" value="1"/>
</dbReference>
<dbReference type="InterPro" id="IPR039600">
    <property type="entry name" value="TANGO6/Rtp1"/>
</dbReference>
<reference evidence="5" key="1">
    <citation type="submission" date="2013-07" db="EMBL/GenBank/DDBJ databases">
        <title>The Genome Sequence of Cryptococcus bestiolae CBS10118.</title>
        <authorList>
            <consortium name="The Broad Institute Genome Sequencing Platform"/>
            <person name="Cuomo C."/>
            <person name="Litvintseva A."/>
            <person name="Chen Y."/>
            <person name="Heitman J."/>
            <person name="Sun S."/>
            <person name="Springer D."/>
            <person name="Dromer F."/>
            <person name="Young S.K."/>
            <person name="Zeng Q."/>
            <person name="Gargeya S."/>
            <person name="Fitzgerald M."/>
            <person name="Abouelleil A."/>
            <person name="Alvarado L."/>
            <person name="Berlin A.M."/>
            <person name="Chapman S.B."/>
            <person name="Dewar J."/>
            <person name="Goldberg J."/>
            <person name="Griggs A."/>
            <person name="Gujja S."/>
            <person name="Hansen M."/>
            <person name="Howarth C."/>
            <person name="Imamovic A."/>
            <person name="Larimer J."/>
            <person name="McCowan C."/>
            <person name="Murphy C."/>
            <person name="Pearson M."/>
            <person name="Priest M."/>
            <person name="Roberts A."/>
            <person name="Saif S."/>
            <person name="Shea T."/>
            <person name="Sykes S."/>
            <person name="Wortman J."/>
            <person name="Nusbaum C."/>
            <person name="Birren B."/>
        </authorList>
    </citation>
    <scope>NUCLEOTIDE SEQUENCE [LARGE SCALE GENOMIC DNA]</scope>
    <source>
        <strain evidence="5">CBS 10118</strain>
    </source>
</reference>
<dbReference type="InterPro" id="IPR057407">
    <property type="entry name" value="HEAT_TANGO6"/>
</dbReference>
<dbReference type="InterPro" id="IPR019451">
    <property type="entry name" value="Rtp1_C1"/>
</dbReference>
<feature type="region of interest" description="Disordered" evidence="2">
    <location>
        <begin position="1093"/>
        <end position="1112"/>
    </location>
</feature>
<feature type="compositionally biased region" description="Polar residues" evidence="2">
    <location>
        <begin position="179"/>
        <end position="192"/>
    </location>
</feature>
<organism evidence="5">
    <name type="scientific">Kwoniella bestiolae CBS 10118</name>
    <dbReference type="NCBI Taxonomy" id="1296100"/>
    <lineage>
        <taxon>Eukaryota</taxon>
        <taxon>Fungi</taxon>
        <taxon>Dikarya</taxon>
        <taxon>Basidiomycota</taxon>
        <taxon>Agaricomycotina</taxon>
        <taxon>Tremellomycetes</taxon>
        <taxon>Tremellales</taxon>
        <taxon>Cryptococcaceae</taxon>
        <taxon>Kwoniella</taxon>
    </lineage>
</organism>
<dbReference type="OrthoDB" id="39591at2759"/>
<feature type="compositionally biased region" description="Basic and acidic residues" evidence="2">
    <location>
        <begin position="1147"/>
        <end position="1160"/>
    </location>
</feature>
<dbReference type="VEuPathDB" id="FungiDB:I302_04731"/>
<dbReference type="Pfam" id="PF23565">
    <property type="entry name" value="ARM_TANGO6"/>
    <property type="match status" value="1"/>
</dbReference>
<dbReference type="PANTHER" id="PTHR20959">
    <property type="entry name" value="TRANSPORT AND GOLGI ORGANIZATION PROTEIN 6 FAMILY MEMBER"/>
    <property type="match status" value="1"/>
</dbReference>
<feature type="region of interest" description="Disordered" evidence="2">
    <location>
        <begin position="79"/>
        <end position="101"/>
    </location>
</feature>
<dbReference type="EMBL" id="KI894021">
    <property type="protein sequence ID" value="OCF24921.1"/>
    <property type="molecule type" value="Genomic_DNA"/>
</dbReference>
<dbReference type="GO" id="GO:0009306">
    <property type="term" value="P:protein secretion"/>
    <property type="evidence" value="ECO:0007669"/>
    <property type="project" value="TreeGrafter"/>
</dbReference>
<comment type="similarity">
    <text evidence="1">Belongs to the Tango6 family.</text>
</comment>
<feature type="compositionally biased region" description="Low complexity" evidence="2">
    <location>
        <begin position="1"/>
        <end position="23"/>
    </location>
</feature>
<sequence>MPPRTPTGTSGSSSNTSTAIDSTLKPTSGPTLKNLLKSADILLKPPTPLSSNPTDLIQRLKACSKSLPKEWRKVTPEWCNEDEQERPGDQNQNEQDEELRKRRRDELVFVVGKRCFALIKSIQLILEKEFWPKETRGIGMDERDCTFSISTHQLSRRQRKKKSKPKKSKRRGSHSSSSAVTSPTNYKYSSNPIPSPHHVHTHSQHHSHKRRNSYYSVESQFPIPKLFKSKRRPSADARYFNSPKSVLLGTADLRLIRLMLSHTTFSYLLPLASHYAESLPTFLPKTAESLSVTLESLLKLLKTTVPPTPDAGPSSRAPTPPTTITQTLLSSHLIPIFLSTLIIAYTPSKPSETYANLRSEFIKALMSLSPGHAISTLVNVLKLLVQGSKEGVKSNGWVRVWPKYPKEIINGLLTAQVRRPGGVRGLMENVLGETAKTDDVTSIEGQRLDHIFNVLIRIPRQVTPEIYYPWLLSELFAMIPLTSHSHLPVAYVNTACYCIQRLWASNRPLIGDWLKNKLHSPWYPKLPNSLPQNNDKIVVTSWEAIQRSVQNMRLLLLHNPSSHEFADFLVGSILPPLFSLHTFLNRHQDHLLVKVKKGSDVEINLEEGVQSLLVSWGKAVDEVAGVKGIWSIAESGRGWGGKESIEGDGVDLHWEKEGEGVKLVVSRDKAKTSQDDITLPSISSMQSSNEDSLAQFLARQIISPDPQLLCQLIESLDRPDIASEVILKALDSWRIKLATEIEPSLESLSNLQLTIQMMEKLGSQLFTRPSQVLGFVERVLHDQVQSLDGGDEKAEVEDEKPFIEEVNDGHAGDKGLNDDVAPDGKRGLIEVACQLLASLEGEGQLKEDLPILQPILSHLNVLSHRSPSVSIRNAAREAQLLLSQQHFPDHDPLVGPQQASRETYQKAITLIKDDTLPVKAHGLTMLKDLVFSVGFDTALVPNILGIYLEQLDDKDSFIYLSAIKGLSGMVDALGKDVFVPLIGKYTGEIEALERNEKKGDEGTIERVLRLAEAIDQVAERTGDALGGYANEIVPPLMSIYPLSSLPTVIRSSALSILSTCARVSPFTILPWANDLAQGTLDLIQVESVVSSPFKSDNIQPQPQPQEEERNPQMQWGKSEFVQLVDDDPLPTHEESTPSSEKPSNPRIVDEEPTLKEDGKHPTLRRAALSVFNWCVRVVLFVRFMDTAQSQDHEEQSDIKLQVPLKESIKITPLSNEGEREDQVFSDQFVQRALDILGYVQMRDDDEVVRQHAESALRDLKLLRNRGVEFEDGGLGLEGLKGLESLRIA</sequence>
<feature type="region of interest" description="Disordered" evidence="2">
    <location>
        <begin position="1127"/>
        <end position="1160"/>
    </location>
</feature>
<dbReference type="SUPFAM" id="SSF48371">
    <property type="entry name" value="ARM repeat"/>
    <property type="match status" value="1"/>
</dbReference>
<accession>A0A1B9G1M8</accession>
<feature type="domain" description="RNA polymerase II assembly factor Rtp1 C-terminal" evidence="3">
    <location>
        <begin position="904"/>
        <end position="1023"/>
    </location>
</feature>
<proteinExistence type="inferred from homology"/>
<protein>
    <submittedName>
        <fullName evidence="5">Uncharacterized protein</fullName>
    </submittedName>
</protein>
<evidence type="ECO:0000259" key="4">
    <source>
        <dbReference type="Pfam" id="PF23565"/>
    </source>
</evidence>
<evidence type="ECO:0000256" key="2">
    <source>
        <dbReference type="SAM" id="MobiDB-lite"/>
    </source>
</evidence>
<feature type="compositionally biased region" description="Basic residues" evidence="2">
    <location>
        <begin position="154"/>
        <end position="173"/>
    </location>
</feature>
<gene>
    <name evidence="5" type="ORF">I302_04731</name>
</gene>
<dbReference type="PANTHER" id="PTHR20959:SF1">
    <property type="entry name" value="TRANSPORT AND GOLGI ORGANIZATION PROTEIN 6 HOMOLOG"/>
    <property type="match status" value="1"/>
</dbReference>
<dbReference type="InterPro" id="IPR011989">
    <property type="entry name" value="ARM-like"/>
</dbReference>
<name>A0A1B9G1M8_9TREE</name>
<feature type="region of interest" description="Disordered" evidence="2">
    <location>
        <begin position="1"/>
        <end position="31"/>
    </location>
</feature>
<feature type="compositionally biased region" description="Basic residues" evidence="2">
    <location>
        <begin position="197"/>
        <end position="212"/>
    </location>
</feature>